<proteinExistence type="inferred from homology"/>
<dbReference type="AlphaFoldDB" id="A0A839USM3"/>
<dbReference type="GO" id="GO:1990281">
    <property type="term" value="C:efflux pump complex"/>
    <property type="evidence" value="ECO:0007669"/>
    <property type="project" value="TreeGrafter"/>
</dbReference>
<dbReference type="SUPFAM" id="SSF111369">
    <property type="entry name" value="HlyD-like secretion proteins"/>
    <property type="match status" value="1"/>
</dbReference>
<comment type="caution">
    <text evidence="6">The sequence shown here is derived from an EMBL/GenBank/DDBJ whole genome shotgun (WGS) entry which is preliminary data.</text>
</comment>
<keyword evidence="2" id="KW-0175">Coiled coil</keyword>
<dbReference type="GO" id="GO:0015562">
    <property type="term" value="F:efflux transmembrane transporter activity"/>
    <property type="evidence" value="ECO:0007669"/>
    <property type="project" value="TreeGrafter"/>
</dbReference>
<name>A0A839USM3_9GAMM</name>
<evidence type="ECO:0000313" key="6">
    <source>
        <dbReference type="EMBL" id="MBB3168926.1"/>
    </source>
</evidence>
<dbReference type="RefSeq" id="WP_183910437.1">
    <property type="nucleotide sequence ID" value="NZ_JACHXZ010000003.1"/>
</dbReference>
<evidence type="ECO:0000313" key="7">
    <source>
        <dbReference type="Proteomes" id="UP000559987"/>
    </source>
</evidence>
<gene>
    <name evidence="6" type="ORF">FHS30_002134</name>
</gene>
<protein>
    <submittedName>
        <fullName evidence="6">Membrane fusion protein (Multidrug efflux system)</fullName>
    </submittedName>
</protein>
<comment type="similarity">
    <text evidence="1">Belongs to the membrane fusion protein (MFP) (TC 8.A.1) family.</text>
</comment>
<sequence length="350" mass="38271">MRLLPLLLLTISLGAVAAPTGVYVQRVQVSEFADRVEALGTLRANESVTLTTSVTDRITQLHFNDGQRVQAGDLLVELNNLEEKADRQAQFLVVDEAKRQFDRVQKLAKDGLAPQSQLDEQRRTFQAAQARLDALDARMQELQIVAPFAGVLGLRTVSVGTLLSAGQVITTLDDDTVMKLDFSVPSTYLPFLKVGLPISAQAKALDNTPFNGSIASIDSRVDPITRSVRVRALLDNPNFVLRPGLLMSVELYKNSRQTLVIAEEALIPEGRSQSVMRVNTQQNPATIEQVVVTVGSRIPGQVEILSGLAPNDLVVTHGTVKIRHGSEVKILAQQQYGERLPQLLEQAAEQ</sequence>
<evidence type="ECO:0000256" key="1">
    <source>
        <dbReference type="ARBA" id="ARBA00009477"/>
    </source>
</evidence>
<dbReference type="Pfam" id="PF25954">
    <property type="entry name" value="Beta-barrel_RND_2"/>
    <property type="match status" value="1"/>
</dbReference>
<dbReference type="InterPro" id="IPR058625">
    <property type="entry name" value="MdtA-like_BSH"/>
</dbReference>
<dbReference type="PANTHER" id="PTHR30469:SF16">
    <property type="entry name" value="HAE1 FAMILY EFFLUX PUMP MFP COMPONENT"/>
    <property type="match status" value="1"/>
</dbReference>
<dbReference type="PANTHER" id="PTHR30469">
    <property type="entry name" value="MULTIDRUG RESISTANCE PROTEIN MDTA"/>
    <property type="match status" value="1"/>
</dbReference>
<organism evidence="6 7">
    <name type="scientific">Simiduia aestuariiviva</name>
    <dbReference type="NCBI Taxonomy" id="1510459"/>
    <lineage>
        <taxon>Bacteria</taxon>
        <taxon>Pseudomonadati</taxon>
        <taxon>Pseudomonadota</taxon>
        <taxon>Gammaproteobacteria</taxon>
        <taxon>Cellvibrionales</taxon>
        <taxon>Cellvibrionaceae</taxon>
        <taxon>Simiduia</taxon>
    </lineage>
</organism>
<keyword evidence="7" id="KW-1185">Reference proteome</keyword>
<dbReference type="FunFam" id="2.40.30.170:FF:000010">
    <property type="entry name" value="Efflux RND transporter periplasmic adaptor subunit"/>
    <property type="match status" value="1"/>
</dbReference>
<dbReference type="InterPro" id="IPR058792">
    <property type="entry name" value="Beta-barrel_RND_2"/>
</dbReference>
<dbReference type="Gene3D" id="2.40.30.170">
    <property type="match status" value="1"/>
</dbReference>
<keyword evidence="3" id="KW-0732">Signal</keyword>
<dbReference type="NCBIfam" id="TIGR01730">
    <property type="entry name" value="RND_mfp"/>
    <property type="match status" value="1"/>
</dbReference>
<reference evidence="6 7" key="1">
    <citation type="submission" date="2020-08" db="EMBL/GenBank/DDBJ databases">
        <title>Genomic Encyclopedia of Type Strains, Phase III (KMG-III): the genomes of soil and plant-associated and newly described type strains.</title>
        <authorList>
            <person name="Whitman W."/>
        </authorList>
    </citation>
    <scope>NUCLEOTIDE SEQUENCE [LARGE SCALE GENOMIC DNA]</scope>
    <source>
        <strain evidence="6 7">CECT 8571</strain>
    </source>
</reference>
<dbReference type="Pfam" id="PF25917">
    <property type="entry name" value="BSH_RND"/>
    <property type="match status" value="1"/>
</dbReference>
<evidence type="ECO:0000259" key="5">
    <source>
        <dbReference type="Pfam" id="PF25954"/>
    </source>
</evidence>
<evidence type="ECO:0000256" key="3">
    <source>
        <dbReference type="SAM" id="SignalP"/>
    </source>
</evidence>
<dbReference type="EMBL" id="JACHXZ010000003">
    <property type="protein sequence ID" value="MBB3168926.1"/>
    <property type="molecule type" value="Genomic_DNA"/>
</dbReference>
<feature type="coiled-coil region" evidence="2">
    <location>
        <begin position="118"/>
        <end position="145"/>
    </location>
</feature>
<feature type="chain" id="PRO_5032486101" evidence="3">
    <location>
        <begin position="18"/>
        <end position="350"/>
    </location>
</feature>
<feature type="domain" description="CusB-like beta-barrel" evidence="5">
    <location>
        <begin position="181"/>
        <end position="253"/>
    </location>
</feature>
<feature type="domain" description="Multidrug resistance protein MdtA-like barrel-sandwich hybrid" evidence="4">
    <location>
        <begin position="47"/>
        <end position="168"/>
    </location>
</feature>
<accession>A0A839USM3</accession>
<dbReference type="Gene3D" id="2.40.50.100">
    <property type="match status" value="1"/>
</dbReference>
<dbReference type="Gene3D" id="1.10.287.470">
    <property type="entry name" value="Helix hairpin bin"/>
    <property type="match status" value="1"/>
</dbReference>
<dbReference type="Proteomes" id="UP000559987">
    <property type="component" value="Unassembled WGS sequence"/>
</dbReference>
<evidence type="ECO:0000256" key="2">
    <source>
        <dbReference type="SAM" id="Coils"/>
    </source>
</evidence>
<feature type="signal peptide" evidence="3">
    <location>
        <begin position="1"/>
        <end position="17"/>
    </location>
</feature>
<dbReference type="InterPro" id="IPR006143">
    <property type="entry name" value="RND_pump_MFP"/>
</dbReference>
<evidence type="ECO:0000259" key="4">
    <source>
        <dbReference type="Pfam" id="PF25917"/>
    </source>
</evidence>
<dbReference type="Gene3D" id="2.40.420.20">
    <property type="match status" value="1"/>
</dbReference>